<dbReference type="RefSeq" id="WP_130392849.1">
    <property type="nucleotide sequence ID" value="NZ_SGXM01000006.1"/>
</dbReference>
<proteinExistence type="predicted"/>
<dbReference type="Pfam" id="PF00561">
    <property type="entry name" value="Abhydrolase_1"/>
    <property type="match status" value="1"/>
</dbReference>
<dbReference type="PROSITE" id="PS51257">
    <property type="entry name" value="PROKAR_LIPOPROTEIN"/>
    <property type="match status" value="1"/>
</dbReference>
<name>A0A4Q7RSW7_9BURK</name>
<dbReference type="SUPFAM" id="SSF53474">
    <property type="entry name" value="alpha/beta-Hydrolases"/>
    <property type="match status" value="1"/>
</dbReference>
<dbReference type="Proteomes" id="UP000291078">
    <property type="component" value="Unassembled WGS sequence"/>
</dbReference>
<dbReference type="EMBL" id="SGXM01000006">
    <property type="protein sequence ID" value="RZT35452.1"/>
    <property type="molecule type" value="Genomic_DNA"/>
</dbReference>
<evidence type="ECO:0000313" key="4">
    <source>
        <dbReference type="Proteomes" id="UP000291078"/>
    </source>
</evidence>
<dbReference type="AlphaFoldDB" id="A0A4Q7RSW7"/>
<dbReference type="PRINTS" id="PR00412">
    <property type="entry name" value="EPOXHYDRLASE"/>
</dbReference>
<sequence>MSDSKASIAIPLGAILVACAATALWVRHRAANAERQSPPSGHMLHIDGVRLHYTDRGEVPAVVLLHGNGVQLEDFTASGLVDSLARRHRVIAFDRPGFGYTERPRRRIWTPQAQATLLWQALRQLGVERPIIVGHSWGTLTAIAMGLAEPEEVSGLVLVSGYYYPTARPDVLFNIPGALPLVGDVLRYTLLPLAWRLGLARGVRTMFAPAPVPPDFLDIVPREMMLRPIQLRAASEEATSMIPAVSKLRKSYHQLTMPVAIIAGRDDTIVDVSRHSERLHHDIPHSTLTVEPGAGHMVHHSHALAVVNAVSAQAGTGLHLVVG</sequence>
<accession>A0A4Q7RSW7</accession>
<keyword evidence="1" id="KW-0472">Membrane</keyword>
<reference evidence="3 4" key="1">
    <citation type="journal article" date="2015" name="Stand. Genomic Sci.">
        <title>Genomic Encyclopedia of Bacterial and Archaeal Type Strains, Phase III: the genomes of soil and plant-associated and newly described type strains.</title>
        <authorList>
            <person name="Whitman W.B."/>
            <person name="Woyke T."/>
            <person name="Klenk H.P."/>
            <person name="Zhou Y."/>
            <person name="Lilburn T.G."/>
            <person name="Beck B.J."/>
            <person name="De Vos P."/>
            <person name="Vandamme P."/>
            <person name="Eisen J.A."/>
            <person name="Garrity G."/>
            <person name="Hugenholtz P."/>
            <person name="Kyrpides N.C."/>
        </authorList>
    </citation>
    <scope>NUCLEOTIDE SEQUENCE [LARGE SCALE GENOMIC DNA]</scope>
    <source>
        <strain evidence="3 4">ASC-9842</strain>
    </source>
</reference>
<dbReference type="PRINTS" id="PR00111">
    <property type="entry name" value="ABHYDROLASE"/>
</dbReference>
<dbReference type="InterPro" id="IPR000639">
    <property type="entry name" value="Epox_hydrolase-like"/>
</dbReference>
<gene>
    <name evidence="3" type="ORF">EV147_3893</name>
</gene>
<evidence type="ECO:0000259" key="2">
    <source>
        <dbReference type="Pfam" id="PF00561"/>
    </source>
</evidence>
<dbReference type="InterPro" id="IPR029058">
    <property type="entry name" value="AB_hydrolase_fold"/>
</dbReference>
<evidence type="ECO:0000313" key="3">
    <source>
        <dbReference type="EMBL" id="RZT35452.1"/>
    </source>
</evidence>
<protein>
    <submittedName>
        <fullName evidence="3">Pimeloyl-ACP methyl ester carboxylesterase</fullName>
    </submittedName>
</protein>
<dbReference type="OrthoDB" id="9780765at2"/>
<dbReference type="Gene3D" id="3.40.50.1820">
    <property type="entry name" value="alpha/beta hydrolase"/>
    <property type="match status" value="1"/>
</dbReference>
<dbReference type="InterPro" id="IPR050266">
    <property type="entry name" value="AB_hydrolase_sf"/>
</dbReference>
<feature type="domain" description="AB hydrolase-1" evidence="2">
    <location>
        <begin position="60"/>
        <end position="302"/>
    </location>
</feature>
<feature type="transmembrane region" description="Helical" evidence="1">
    <location>
        <begin position="6"/>
        <end position="26"/>
    </location>
</feature>
<keyword evidence="4" id="KW-1185">Reference proteome</keyword>
<dbReference type="PANTHER" id="PTHR43798">
    <property type="entry name" value="MONOACYLGLYCEROL LIPASE"/>
    <property type="match status" value="1"/>
</dbReference>
<keyword evidence="1" id="KW-0812">Transmembrane</keyword>
<comment type="caution">
    <text evidence="3">The sequence shown here is derived from an EMBL/GenBank/DDBJ whole genome shotgun (WGS) entry which is preliminary data.</text>
</comment>
<dbReference type="GO" id="GO:0003824">
    <property type="term" value="F:catalytic activity"/>
    <property type="evidence" value="ECO:0007669"/>
    <property type="project" value="InterPro"/>
</dbReference>
<organism evidence="3 4">
    <name type="scientific">Cupriavidus agavae</name>
    <dbReference type="NCBI Taxonomy" id="1001822"/>
    <lineage>
        <taxon>Bacteria</taxon>
        <taxon>Pseudomonadati</taxon>
        <taxon>Pseudomonadota</taxon>
        <taxon>Betaproteobacteria</taxon>
        <taxon>Burkholderiales</taxon>
        <taxon>Burkholderiaceae</taxon>
        <taxon>Cupriavidus</taxon>
    </lineage>
</organism>
<dbReference type="InterPro" id="IPR000073">
    <property type="entry name" value="AB_hydrolase_1"/>
</dbReference>
<keyword evidence="1" id="KW-1133">Transmembrane helix</keyword>
<evidence type="ECO:0000256" key="1">
    <source>
        <dbReference type="SAM" id="Phobius"/>
    </source>
</evidence>